<evidence type="ECO:0000256" key="10">
    <source>
        <dbReference type="ARBA" id="ARBA00023242"/>
    </source>
</evidence>
<dbReference type="GO" id="GO:0034450">
    <property type="term" value="F:ubiquitin-ubiquitin ligase activity"/>
    <property type="evidence" value="ECO:0007669"/>
    <property type="project" value="InterPro"/>
</dbReference>
<dbReference type="UniPathway" id="UPA00143"/>
<evidence type="ECO:0000256" key="8">
    <source>
        <dbReference type="ARBA" id="ARBA00022679"/>
    </source>
</evidence>
<dbReference type="Gene3D" id="3.30.40.10">
    <property type="entry name" value="Zinc/RING finger domain, C3HC4 (zinc finger)"/>
    <property type="match status" value="1"/>
</dbReference>
<reference evidence="13 14" key="1">
    <citation type="submission" date="2018-07" db="EMBL/GenBank/DDBJ databases">
        <title>Draft Genome Assemblies for Five Robust Yarrowia lipolytica Strains Exhibiting High Lipid Production and Pentose Sugar Utilization and Sugar Alcohol Secretion from Undetoxified Lignocellulosic Biomass Hydrolysates.</title>
        <authorList>
            <consortium name="DOE Joint Genome Institute"/>
            <person name="Walker C."/>
            <person name="Ryu S."/>
            <person name="Na H."/>
            <person name="Zane M."/>
            <person name="LaButti K."/>
            <person name="Lipzen A."/>
            <person name="Haridas S."/>
            <person name="Barry K."/>
            <person name="Grigoriev I.V."/>
            <person name="Quarterman J."/>
            <person name="Slininger P."/>
            <person name="Dien B."/>
            <person name="Trinh C.T."/>
        </authorList>
    </citation>
    <scope>NUCLEOTIDE SEQUENCE [LARGE SCALE GENOMIC DNA]</scope>
    <source>
        <strain evidence="13 14">YB392</strain>
    </source>
</reference>
<comment type="pathway">
    <text evidence="4">Protein modification; protein ubiquitination.</text>
</comment>
<comment type="similarity">
    <text evidence="5">Belongs to the ubiquitin conjugation factor E4 family.</text>
</comment>
<dbReference type="InterPro" id="IPR019474">
    <property type="entry name" value="Ub_conjug_fac_E4_core"/>
</dbReference>
<feature type="compositionally biased region" description="Basic and acidic residues" evidence="11">
    <location>
        <begin position="28"/>
        <end position="56"/>
    </location>
</feature>
<dbReference type="GO" id="GO:0000209">
    <property type="term" value="P:protein polyubiquitination"/>
    <property type="evidence" value="ECO:0007669"/>
    <property type="project" value="TreeGrafter"/>
</dbReference>
<dbReference type="GO" id="GO:0036503">
    <property type="term" value="P:ERAD pathway"/>
    <property type="evidence" value="ECO:0007669"/>
    <property type="project" value="InterPro"/>
</dbReference>
<gene>
    <name evidence="13" type="ORF">B0I71DRAFT_141297</name>
</gene>
<evidence type="ECO:0000256" key="11">
    <source>
        <dbReference type="SAM" id="MobiDB-lite"/>
    </source>
</evidence>
<dbReference type="Pfam" id="PF10408">
    <property type="entry name" value="Ufd2P_core"/>
    <property type="match status" value="1"/>
</dbReference>
<dbReference type="GO" id="GO:0000151">
    <property type="term" value="C:ubiquitin ligase complex"/>
    <property type="evidence" value="ECO:0007669"/>
    <property type="project" value="InterPro"/>
</dbReference>
<dbReference type="InterPro" id="IPR045132">
    <property type="entry name" value="UBE4"/>
</dbReference>
<evidence type="ECO:0000313" key="14">
    <source>
        <dbReference type="Proteomes" id="UP000256601"/>
    </source>
</evidence>
<dbReference type="EMBL" id="KZ859010">
    <property type="protein sequence ID" value="RDW25162.1"/>
    <property type="molecule type" value="Genomic_DNA"/>
</dbReference>
<dbReference type="PANTHER" id="PTHR13931">
    <property type="entry name" value="UBIQUITINATION FACTOR E4"/>
    <property type="match status" value="1"/>
</dbReference>
<evidence type="ECO:0000256" key="9">
    <source>
        <dbReference type="ARBA" id="ARBA00022786"/>
    </source>
</evidence>
<comment type="subcellular location">
    <subcellularLocation>
        <location evidence="3">Cytoplasm</location>
    </subcellularLocation>
    <subcellularLocation>
        <location evidence="2">Nucleus</location>
    </subcellularLocation>
</comment>
<dbReference type="InterPro" id="IPR013083">
    <property type="entry name" value="Znf_RING/FYVE/PHD"/>
</dbReference>
<evidence type="ECO:0000256" key="2">
    <source>
        <dbReference type="ARBA" id="ARBA00004123"/>
    </source>
</evidence>
<keyword evidence="10" id="KW-0539">Nucleus</keyword>
<dbReference type="Proteomes" id="UP000256601">
    <property type="component" value="Unassembled WGS sequence"/>
</dbReference>
<evidence type="ECO:0000256" key="1">
    <source>
        <dbReference type="ARBA" id="ARBA00000900"/>
    </source>
</evidence>
<dbReference type="CDD" id="cd16657">
    <property type="entry name" value="RING-Ubox_UBE4A"/>
    <property type="match status" value="1"/>
</dbReference>
<protein>
    <recommendedName>
        <fullName evidence="6">RING-type E3 ubiquitin transferase</fullName>
        <ecNumber evidence="6">2.3.2.27</ecNumber>
    </recommendedName>
</protein>
<keyword evidence="9" id="KW-0833">Ubl conjugation pathway</keyword>
<dbReference type="PROSITE" id="PS51698">
    <property type="entry name" value="U_BOX"/>
    <property type="match status" value="1"/>
</dbReference>
<dbReference type="VEuPathDB" id="FungiDB:YALI0_D12452g"/>
<dbReference type="FunFam" id="3.30.40.10:FF:000055">
    <property type="entry name" value="Ubiquitin conjugation factor e4 a"/>
    <property type="match status" value="1"/>
</dbReference>
<proteinExistence type="inferred from homology"/>
<evidence type="ECO:0000256" key="7">
    <source>
        <dbReference type="ARBA" id="ARBA00022490"/>
    </source>
</evidence>
<evidence type="ECO:0000256" key="5">
    <source>
        <dbReference type="ARBA" id="ARBA00007434"/>
    </source>
</evidence>
<dbReference type="EC" id="2.3.2.27" evidence="6"/>
<dbReference type="GO" id="GO:0005634">
    <property type="term" value="C:nucleus"/>
    <property type="evidence" value="ECO:0007669"/>
    <property type="project" value="UniProtKB-SubCell"/>
</dbReference>
<evidence type="ECO:0000256" key="6">
    <source>
        <dbReference type="ARBA" id="ARBA00012483"/>
    </source>
</evidence>
<dbReference type="AlphaFoldDB" id="A0A371C4S7"/>
<accession>A0A371C4S7</accession>
<dbReference type="GO" id="GO:0005737">
    <property type="term" value="C:cytoplasm"/>
    <property type="evidence" value="ECO:0007669"/>
    <property type="project" value="UniProtKB-SubCell"/>
</dbReference>
<feature type="compositionally biased region" description="Low complexity" evidence="11">
    <location>
        <begin position="59"/>
        <end position="87"/>
    </location>
</feature>
<dbReference type="GO" id="GO:0006511">
    <property type="term" value="P:ubiquitin-dependent protein catabolic process"/>
    <property type="evidence" value="ECO:0007669"/>
    <property type="project" value="InterPro"/>
</dbReference>
<organism evidence="13 14">
    <name type="scientific">Yarrowia lipolytica</name>
    <name type="common">Candida lipolytica</name>
    <dbReference type="NCBI Taxonomy" id="4952"/>
    <lineage>
        <taxon>Eukaryota</taxon>
        <taxon>Fungi</taxon>
        <taxon>Dikarya</taxon>
        <taxon>Ascomycota</taxon>
        <taxon>Saccharomycotina</taxon>
        <taxon>Dipodascomycetes</taxon>
        <taxon>Dipodascales</taxon>
        <taxon>Dipodascales incertae sedis</taxon>
        <taxon>Yarrowia</taxon>
    </lineage>
</organism>
<sequence>MSSAEEIRLKRLARLGGGASSPSPGPSESRKAEGTPKEEVKKEVKEVKEVKKDEPKSTPAIKPKIKIVPKAAASAATGTSTPKSAAPRPAPAPSASLTVPFQQYEQDAIESILRITVRDKQRCTQLASVKEELESENKPVALSRDNLEDALFSHLTGSKAVFNYLMESFLRAKKDLAVLNKAGTDAVDVEPKKELVRNIMEMTTRYGLLFVSVPDMYEQAQGIMEVLKLSQNGSLSWEFVDEIFSRAQTDGDMGSVAGKILQDVNGLILSANQDASQSATAALYFVSHLFSNKLFASAVPEIEGFVESGTNDEKPADIEKNPHGLGPVFAISPLHGSTALTFFPIGTPEQMMDPRGNAANGVRAESRIVQDQLFQIVDKIVRASPQARDCILQYFGRVLKCNHRRRATRLQEGTTSSDGFLLNIFFVLLKLADPFVDNACSKIDKIDIDYYSRTKNAVIDISEETKIHADSTEAAEYYGDEKNADKKDLAPNFISHVFFLTAGYLYYGFGGAQQQVTRLKEHHDQVRDYLDNSRIQYANVPEAQRGAVNMQLQKVEKMVGSLAAQRAAILAVISEQDVCVQVLQFAIFQMHYLIRVLDPSHTYPLGGEVTLPLYTGENTGPIAYLPEYLIEGPVGIVNVMCRHNTILAMLSPLVDVSALVTFGVVFLRHSDVIKNPHQKSKIVEMLFCGTQPIYNQNDGFLVSTFNSQKLALESLMHSLMNIYIEFEQTGAHTQFYDKFNIRYYVSQIIESIWNNVNYQKRLEKESHDNIDFFVRFVALLLNDVTYLMDESVSSLTEIRQIEAELAAMTEEEKNSTHAQELQKKFKTAERNIKGWMPLTNKNMKLLDLFTQAVPKSFVSPEIVDRLAAMMNHNLKALVGPRCRDLKVKNMLKYGFDPKDLLVKLSKAYYNLHKQDAFIQAVARDGRSFDPANFTRAIELISRFNLMPREYLDQIVALRDKASEVAAQDEEDEQDLGDIPDEYLDPLMYTLMTNPVILPSSKINIDLATIKSHLLSDPKDPFNRAPLKLEDVLPNDELKLEIETWVKEKRSAAKTKDADGDVDMS</sequence>
<feature type="region of interest" description="Disordered" evidence="11">
    <location>
        <begin position="1"/>
        <end position="98"/>
    </location>
</feature>
<evidence type="ECO:0000313" key="13">
    <source>
        <dbReference type="EMBL" id="RDW25162.1"/>
    </source>
</evidence>
<keyword evidence="7" id="KW-0963">Cytoplasm</keyword>
<comment type="catalytic activity">
    <reaction evidence="1">
        <text>S-ubiquitinyl-[E2 ubiquitin-conjugating enzyme]-L-cysteine + [acceptor protein]-L-lysine = [E2 ubiquitin-conjugating enzyme]-L-cysteine + N(6)-ubiquitinyl-[acceptor protein]-L-lysine.</text>
        <dbReference type="EC" id="2.3.2.27"/>
    </reaction>
</comment>
<dbReference type="Pfam" id="PF04564">
    <property type="entry name" value="U-box"/>
    <property type="match status" value="1"/>
</dbReference>
<keyword evidence="8" id="KW-0808">Transferase</keyword>
<dbReference type="InterPro" id="IPR003613">
    <property type="entry name" value="Ubox_domain"/>
</dbReference>
<evidence type="ECO:0000256" key="4">
    <source>
        <dbReference type="ARBA" id="ARBA00004906"/>
    </source>
</evidence>
<dbReference type="VEuPathDB" id="FungiDB:YALI1_D15523g"/>
<dbReference type="SUPFAM" id="SSF57850">
    <property type="entry name" value="RING/U-box"/>
    <property type="match status" value="1"/>
</dbReference>
<dbReference type="PANTHER" id="PTHR13931:SF2">
    <property type="entry name" value="UBIQUITIN CONJUGATION FACTOR E4 B"/>
    <property type="match status" value="1"/>
</dbReference>
<name>A0A371C4S7_YARLL</name>
<feature type="domain" description="U-box" evidence="12">
    <location>
        <begin position="977"/>
        <end position="1051"/>
    </location>
</feature>
<dbReference type="SMART" id="SM00504">
    <property type="entry name" value="Ubox"/>
    <property type="match status" value="1"/>
</dbReference>
<evidence type="ECO:0000256" key="3">
    <source>
        <dbReference type="ARBA" id="ARBA00004496"/>
    </source>
</evidence>
<evidence type="ECO:0000259" key="12">
    <source>
        <dbReference type="PROSITE" id="PS51698"/>
    </source>
</evidence>